<sequence length="220" mass="25581">MSKPIFYSTKFWLIFLSLIFALIFVLSTPFYVKYKARHKVFTKVVNVEPKEFAIVLGAGIKRNGQPGSYLKKRLDDAIKLYNNRKIKKILISGDNGQSNYDEISIMNRYLVDRGVPQHIIYGDYAGFDTYSSMERADKLFNIKNAVIVSQAYHLPRAIYIAREKGIDALGFAQHYDYGRKRYYKREYLATVKSFFDCLRNRKAKFYGKKIDTSKGSNIKL</sequence>
<organism evidence="3 4">
    <name type="scientific">Profundicola chukchiensis</name>
    <dbReference type="NCBI Taxonomy" id="2961959"/>
    <lineage>
        <taxon>Bacteria</taxon>
        <taxon>Pseudomonadati</taxon>
        <taxon>Bacteroidota</taxon>
        <taxon>Flavobacteriia</taxon>
        <taxon>Flavobacteriales</taxon>
        <taxon>Weeksellaceae</taxon>
        <taxon>Profundicola</taxon>
    </lineage>
</organism>
<dbReference type="PANTHER" id="PTHR30336:SF6">
    <property type="entry name" value="INTEGRAL MEMBRANE PROTEIN"/>
    <property type="match status" value="1"/>
</dbReference>
<dbReference type="GO" id="GO:0005886">
    <property type="term" value="C:plasma membrane"/>
    <property type="evidence" value="ECO:0007669"/>
    <property type="project" value="TreeGrafter"/>
</dbReference>
<keyword evidence="1" id="KW-0812">Transmembrane</keyword>
<feature type="transmembrane region" description="Helical" evidence="1">
    <location>
        <begin position="12"/>
        <end position="32"/>
    </location>
</feature>
<dbReference type="EMBL" id="JANCMU010000002">
    <property type="protein sequence ID" value="MDG4945772.1"/>
    <property type="molecule type" value="Genomic_DNA"/>
</dbReference>
<dbReference type="Proteomes" id="UP001152599">
    <property type="component" value="Unassembled WGS sequence"/>
</dbReference>
<reference evidence="3" key="1">
    <citation type="submission" date="2022-07" db="EMBL/GenBank/DDBJ databases">
        <title>Description and genome-wide analysis of Profundicola chukchiensis gen. nov., sp. nov., marine bacteria isolated from bottom sediments of the Chukchi Sea.</title>
        <authorList>
            <person name="Romanenko L."/>
            <person name="Otstavnykh N."/>
            <person name="Kurilenko V."/>
            <person name="Eremeev V."/>
            <person name="Velansky P."/>
            <person name="Mikhailov V."/>
            <person name="Isaeva M."/>
        </authorList>
    </citation>
    <scope>NUCLEOTIDE SEQUENCE</scope>
    <source>
        <strain evidence="3">KMM 9713</strain>
    </source>
</reference>
<gene>
    <name evidence="3" type="ORF">NMK71_05040</name>
</gene>
<evidence type="ECO:0000313" key="3">
    <source>
        <dbReference type="EMBL" id="MDG4945772.1"/>
    </source>
</evidence>
<proteinExistence type="predicted"/>
<evidence type="ECO:0000259" key="2">
    <source>
        <dbReference type="Pfam" id="PF02698"/>
    </source>
</evidence>
<dbReference type="PANTHER" id="PTHR30336">
    <property type="entry name" value="INNER MEMBRANE PROTEIN, PROBABLE PERMEASE"/>
    <property type="match status" value="1"/>
</dbReference>
<evidence type="ECO:0000313" key="4">
    <source>
        <dbReference type="Proteomes" id="UP001152599"/>
    </source>
</evidence>
<evidence type="ECO:0000256" key="1">
    <source>
        <dbReference type="SAM" id="Phobius"/>
    </source>
</evidence>
<name>A0A9X4MYB3_9FLAO</name>
<accession>A0A9X4MYB3</accession>
<dbReference type="CDD" id="cd06259">
    <property type="entry name" value="YdcF-like"/>
    <property type="match status" value="1"/>
</dbReference>
<dbReference type="Pfam" id="PF02698">
    <property type="entry name" value="DUF218"/>
    <property type="match status" value="1"/>
</dbReference>
<dbReference type="RefSeq" id="WP_304420336.1">
    <property type="nucleotide sequence ID" value="NZ_JANCMU010000002.1"/>
</dbReference>
<keyword evidence="1" id="KW-1133">Transmembrane helix</keyword>
<comment type="caution">
    <text evidence="3">The sequence shown here is derived from an EMBL/GenBank/DDBJ whole genome shotgun (WGS) entry which is preliminary data.</text>
</comment>
<keyword evidence="4" id="KW-1185">Reference proteome</keyword>
<dbReference type="InterPro" id="IPR051599">
    <property type="entry name" value="Cell_Envelope_Assoc"/>
</dbReference>
<dbReference type="AlphaFoldDB" id="A0A9X4MYB3"/>
<dbReference type="InterPro" id="IPR003848">
    <property type="entry name" value="DUF218"/>
</dbReference>
<feature type="domain" description="DUF218" evidence="2">
    <location>
        <begin position="52"/>
        <end position="188"/>
    </location>
</feature>
<keyword evidence="1" id="KW-0472">Membrane</keyword>
<protein>
    <submittedName>
        <fullName evidence="3">YdcF family protein</fullName>
    </submittedName>
</protein>